<accession>A0A196SK10</accession>
<feature type="compositionally biased region" description="Acidic residues" evidence="7">
    <location>
        <begin position="33"/>
        <end position="63"/>
    </location>
</feature>
<evidence type="ECO:0000256" key="4">
    <source>
        <dbReference type="ARBA" id="ARBA00023242"/>
    </source>
</evidence>
<dbReference type="Proteomes" id="UP000078348">
    <property type="component" value="Unassembled WGS sequence"/>
</dbReference>
<name>A0A196SK10_BLAHN</name>
<dbReference type="InterPro" id="IPR022052">
    <property type="entry name" value="Histone-bd_RBBP4-like_N"/>
</dbReference>
<feature type="repeat" description="WD" evidence="6">
    <location>
        <begin position="325"/>
        <end position="361"/>
    </location>
</feature>
<feature type="region of interest" description="Disordered" evidence="7">
    <location>
        <begin position="1"/>
        <end position="65"/>
    </location>
</feature>
<dbReference type="PANTHER" id="PTHR45903">
    <property type="entry name" value="GLUTAMATE-RICH WD REPEAT-CONTAINING PROTEIN 1"/>
    <property type="match status" value="1"/>
</dbReference>
<evidence type="ECO:0000256" key="6">
    <source>
        <dbReference type="PROSITE-ProRule" id="PRU00221"/>
    </source>
</evidence>
<protein>
    <recommendedName>
        <fullName evidence="5">Glutamate-rich WD repeat-containing protein 1</fullName>
    </recommendedName>
</protein>
<feature type="repeat" description="WD" evidence="6">
    <location>
        <begin position="370"/>
        <end position="404"/>
    </location>
</feature>
<dbReference type="PANTHER" id="PTHR45903:SF1">
    <property type="entry name" value="GLUTAMATE-RICH WD REPEAT-CONTAINING PROTEIN 1"/>
    <property type="match status" value="1"/>
</dbReference>
<dbReference type="InterPro" id="IPR020472">
    <property type="entry name" value="WD40_PAC1"/>
</dbReference>
<evidence type="ECO:0000313" key="9">
    <source>
        <dbReference type="EMBL" id="OAO17388.1"/>
    </source>
</evidence>
<evidence type="ECO:0000256" key="3">
    <source>
        <dbReference type="ARBA" id="ARBA00022737"/>
    </source>
</evidence>
<dbReference type="PRINTS" id="PR00320">
    <property type="entry name" value="GPROTEINBRPT"/>
</dbReference>
<dbReference type="AlphaFoldDB" id="A0A196SK10"/>
<dbReference type="PROSITE" id="PS00678">
    <property type="entry name" value="WD_REPEATS_1"/>
    <property type="match status" value="1"/>
</dbReference>
<evidence type="ECO:0000256" key="2">
    <source>
        <dbReference type="ARBA" id="ARBA00022574"/>
    </source>
</evidence>
<proteinExistence type="predicted"/>
<dbReference type="InterPro" id="IPR051972">
    <property type="entry name" value="Glutamate-rich_WD_repeat"/>
</dbReference>
<keyword evidence="4" id="KW-0539">Nucleus</keyword>
<dbReference type="Gene3D" id="2.130.10.10">
    <property type="entry name" value="YVTN repeat-like/Quinoprotein amine dehydrogenase"/>
    <property type="match status" value="1"/>
</dbReference>
<keyword evidence="2 6" id="KW-0853">WD repeat</keyword>
<dbReference type="OrthoDB" id="2161379at2759"/>
<evidence type="ECO:0000313" key="10">
    <source>
        <dbReference type="Proteomes" id="UP000078348"/>
    </source>
</evidence>
<dbReference type="PROSITE" id="PS50294">
    <property type="entry name" value="WD_REPEATS_REGION"/>
    <property type="match status" value="3"/>
</dbReference>
<evidence type="ECO:0000259" key="8">
    <source>
        <dbReference type="Pfam" id="PF12265"/>
    </source>
</evidence>
<dbReference type="SUPFAM" id="SSF50978">
    <property type="entry name" value="WD40 repeat-like"/>
    <property type="match status" value="1"/>
</dbReference>
<dbReference type="InterPro" id="IPR001680">
    <property type="entry name" value="WD40_rpt"/>
</dbReference>
<dbReference type="Pfam" id="PF12265">
    <property type="entry name" value="CAF1C_H4-bd"/>
    <property type="match status" value="1"/>
</dbReference>
<evidence type="ECO:0000256" key="7">
    <source>
        <dbReference type="SAM" id="MobiDB-lite"/>
    </source>
</evidence>
<sequence length="467" mass="52757">MKRGAGGEENGKKLNSTTNEPKEDTTHVVYEDPFVDQYEEEEFVEDNEEDEDKVEELNGEEEETERHDVFKIGKDKMEEGERMEYDNSAYRMYHRLNVEWPCLSFDIITDNLGVARKRYPHTLYTVAGTQAENIIDNHIVVSKMFSLCKTQYDDDPEEAEPDDYDQEAKIVYDTIPHHGAVNRIRCLPDRPQIVGVWSDQGIVSIYNIAPQLSALENGHSARDQEGASRPLFQFKGHRSEGYAIDWSRCAKGTLATGDCSAQIFVTSPAESGWRTDPQPFVSHEASVEDLQWSPSEATVFASCSVDRTVRFWDTRNPSRQCMLSVNAHDSDVNVINWNKQVGYLVVSGSDDGTFRIWDIRNLNGGCVGNFNYLDAPITSVEWSPHDSSVLAVSSDQQLTIWDLSLEADAADQIPEVPSQLLFVHAGQNEIKELHFHPQIPDMVVSTAQDGFNCFIPDISVGEEMEEE</sequence>
<keyword evidence="10" id="KW-1185">Reference proteome</keyword>
<evidence type="ECO:0000256" key="1">
    <source>
        <dbReference type="ARBA" id="ARBA00004123"/>
    </source>
</evidence>
<dbReference type="STRING" id="478820.A0A196SK10"/>
<dbReference type="Pfam" id="PF00400">
    <property type="entry name" value="WD40"/>
    <property type="match status" value="3"/>
</dbReference>
<comment type="subcellular location">
    <subcellularLocation>
        <location evidence="1">Nucleus</location>
    </subcellularLocation>
</comment>
<feature type="repeat" description="WD" evidence="6">
    <location>
        <begin position="280"/>
        <end position="316"/>
    </location>
</feature>
<dbReference type="InterPro" id="IPR015943">
    <property type="entry name" value="WD40/YVTN_repeat-like_dom_sf"/>
</dbReference>
<feature type="compositionally biased region" description="Basic and acidic residues" evidence="7">
    <location>
        <begin position="1"/>
        <end position="12"/>
    </location>
</feature>
<organism evidence="9 10">
    <name type="scientific">Blastocystis sp. subtype 1 (strain ATCC 50177 / NandII)</name>
    <dbReference type="NCBI Taxonomy" id="478820"/>
    <lineage>
        <taxon>Eukaryota</taxon>
        <taxon>Sar</taxon>
        <taxon>Stramenopiles</taxon>
        <taxon>Bigyra</taxon>
        <taxon>Opalozoa</taxon>
        <taxon>Opalinata</taxon>
        <taxon>Blastocystidae</taxon>
        <taxon>Blastocystis</taxon>
    </lineage>
</organism>
<dbReference type="InterPro" id="IPR019775">
    <property type="entry name" value="WD40_repeat_CS"/>
</dbReference>
<feature type="compositionally biased region" description="Basic and acidic residues" evidence="7">
    <location>
        <begin position="20"/>
        <end position="30"/>
    </location>
</feature>
<dbReference type="PROSITE" id="PS50082">
    <property type="entry name" value="WD_REPEATS_2"/>
    <property type="match status" value="3"/>
</dbReference>
<dbReference type="EMBL" id="LXWW01000033">
    <property type="protein sequence ID" value="OAO17388.1"/>
    <property type="molecule type" value="Genomic_DNA"/>
</dbReference>
<comment type="caution">
    <text evidence="9">The sequence shown here is derived from an EMBL/GenBank/DDBJ whole genome shotgun (WGS) entry which is preliminary data.</text>
</comment>
<dbReference type="SMART" id="SM00320">
    <property type="entry name" value="WD40"/>
    <property type="match status" value="5"/>
</dbReference>
<feature type="domain" description="Histone-binding protein RBBP4-like N-terminal" evidence="8">
    <location>
        <begin position="81"/>
        <end position="146"/>
    </location>
</feature>
<reference evidence="9 10" key="1">
    <citation type="submission" date="2016-05" db="EMBL/GenBank/DDBJ databases">
        <title>Nuclear genome of Blastocystis sp. subtype 1 NandII.</title>
        <authorList>
            <person name="Gentekaki E."/>
            <person name="Curtis B."/>
            <person name="Stairs C."/>
            <person name="Eme L."/>
            <person name="Herman E."/>
            <person name="Klimes V."/>
            <person name="Arias M.C."/>
            <person name="Elias M."/>
            <person name="Hilliou F."/>
            <person name="Klute M."/>
            <person name="Malik S.-B."/>
            <person name="Pightling A."/>
            <person name="Rachubinski R."/>
            <person name="Salas D."/>
            <person name="Schlacht A."/>
            <person name="Suga H."/>
            <person name="Archibald J."/>
            <person name="Ball S.G."/>
            <person name="Clark G."/>
            <person name="Dacks J."/>
            <person name="Van Der Giezen M."/>
            <person name="Tsaousis A."/>
            <person name="Roger A."/>
        </authorList>
    </citation>
    <scope>NUCLEOTIDE SEQUENCE [LARGE SCALE GENOMIC DNA]</scope>
    <source>
        <strain evidence="10">ATCC 50177 / NandII</strain>
    </source>
</reference>
<dbReference type="GO" id="GO:0005730">
    <property type="term" value="C:nucleolus"/>
    <property type="evidence" value="ECO:0007669"/>
    <property type="project" value="TreeGrafter"/>
</dbReference>
<gene>
    <name evidence="9" type="ORF">AV274_0905</name>
</gene>
<dbReference type="InterPro" id="IPR036322">
    <property type="entry name" value="WD40_repeat_dom_sf"/>
</dbReference>
<keyword evidence="3" id="KW-0677">Repeat</keyword>
<dbReference type="GO" id="GO:0042254">
    <property type="term" value="P:ribosome biogenesis"/>
    <property type="evidence" value="ECO:0007669"/>
    <property type="project" value="TreeGrafter"/>
</dbReference>
<evidence type="ECO:0000256" key="5">
    <source>
        <dbReference type="ARBA" id="ARBA00040876"/>
    </source>
</evidence>